<dbReference type="InterPro" id="IPR008000">
    <property type="entry name" value="Rham/fucose_mutarotase"/>
</dbReference>
<dbReference type="InterPro" id="IPR013448">
    <property type="entry name" value="L-rhamnose_mutarotase"/>
</dbReference>
<evidence type="ECO:0000256" key="2">
    <source>
        <dbReference type="ARBA" id="ARBA00023235"/>
    </source>
</evidence>
<dbReference type="GO" id="GO:0019301">
    <property type="term" value="P:rhamnose catabolic process"/>
    <property type="evidence" value="ECO:0007669"/>
    <property type="project" value="UniProtKB-UniRule"/>
</dbReference>
<keyword evidence="8" id="KW-1185">Reference proteome</keyword>
<dbReference type="OrthoDB" id="9799608at2"/>
<dbReference type="RefSeq" id="WP_086347868.1">
    <property type="nucleotide sequence ID" value="NZ_CP147247.1"/>
</dbReference>
<evidence type="ECO:0000256" key="3">
    <source>
        <dbReference type="ARBA" id="ARBA00023277"/>
    </source>
</evidence>
<dbReference type="NCBIfam" id="TIGR02625">
    <property type="entry name" value="YiiL_rotase"/>
    <property type="match status" value="1"/>
</dbReference>
<reference evidence="7" key="3">
    <citation type="submission" date="2024-03" db="EMBL/GenBank/DDBJ databases">
        <title>The Genome Sequence of Enterococcus sp. DIV0242b.</title>
        <authorList>
            <consortium name="The Broad Institute Genomics Platform"/>
            <consortium name="The Broad Institute Microbial Omics Core"/>
            <consortium name="The Broad Institute Genomic Center for Infectious Diseases"/>
            <person name="Earl A."/>
            <person name="Manson A."/>
            <person name="Gilmore M."/>
            <person name="Schwartman J."/>
            <person name="Shea T."/>
            <person name="Abouelleil A."/>
            <person name="Cao P."/>
            <person name="Chapman S."/>
            <person name="Cusick C."/>
            <person name="Young S."/>
            <person name="Neafsey D."/>
            <person name="Nusbaum C."/>
            <person name="Birren B."/>
        </authorList>
    </citation>
    <scope>NUCLEOTIDE SEQUENCE</scope>
    <source>
        <strain evidence="7">9E7_DIV0242</strain>
    </source>
</reference>
<evidence type="ECO:0000256" key="5">
    <source>
        <dbReference type="NCBIfam" id="TIGR02625"/>
    </source>
</evidence>
<dbReference type="Gene3D" id="3.30.70.100">
    <property type="match status" value="1"/>
</dbReference>
<evidence type="ECO:0000313" key="8">
    <source>
        <dbReference type="Proteomes" id="UP000195141"/>
    </source>
</evidence>
<evidence type="ECO:0000313" key="7">
    <source>
        <dbReference type="EMBL" id="WYJ89009.1"/>
    </source>
</evidence>
<keyword evidence="1" id="KW-0963">Cytoplasm</keyword>
<keyword evidence="3" id="KW-0119">Carbohydrate metabolism</keyword>
<dbReference type="InterPro" id="IPR011008">
    <property type="entry name" value="Dimeric_a/b-barrel"/>
</dbReference>
<reference evidence="6" key="1">
    <citation type="submission" date="2017-05" db="EMBL/GenBank/DDBJ databases">
        <title>The Genome Sequence of Enterococcus sp. 9E7_DIV0242.</title>
        <authorList>
            <consortium name="The Broad Institute Genomics Platform"/>
            <consortium name="The Broad Institute Genomic Center for Infectious Diseases"/>
            <person name="Earl A."/>
            <person name="Manson A."/>
            <person name="Schwartman J."/>
            <person name="Gilmore M."/>
            <person name="Abouelleil A."/>
            <person name="Cao P."/>
            <person name="Chapman S."/>
            <person name="Cusick C."/>
            <person name="Shea T."/>
            <person name="Young S."/>
            <person name="Neafsey D."/>
            <person name="Nusbaum C."/>
            <person name="Birren B."/>
        </authorList>
    </citation>
    <scope>NUCLEOTIDE SEQUENCE [LARGE SCALE GENOMIC DNA]</scope>
    <source>
        <strain evidence="6">9E7_DIV0242</strain>
    </source>
</reference>
<reference evidence="7" key="2">
    <citation type="submission" date="2017-05" db="EMBL/GenBank/DDBJ databases">
        <authorList>
            <consortium name="The Broad Institute Genomics Platform"/>
            <consortium name="The Broad Institute Genomic Center for Infectious Diseases"/>
            <person name="Earl A."/>
            <person name="Manson A."/>
            <person name="Schwartman J."/>
            <person name="Gilmore M."/>
            <person name="Abouelleil A."/>
            <person name="Cao P."/>
            <person name="Chapman S."/>
            <person name="Cusick C."/>
            <person name="Shea T."/>
            <person name="Young S."/>
            <person name="Neafsey D."/>
            <person name="Nusbaum C."/>
            <person name="Birren B."/>
        </authorList>
    </citation>
    <scope>NUCLEOTIDE SEQUENCE</scope>
    <source>
        <strain evidence="7">9E7_DIV0242</strain>
    </source>
</reference>
<sequence>MIKKAVRMKVYPEKHEEYKRRHDELWPKMEQMLKEHGALSYSIFLDPETSTLFGYLEIQDEERWSQTAQTEINKKWWDYMEDVMETNPDHSPVAVDLVPVFEL</sequence>
<dbReference type="EMBL" id="CP147247">
    <property type="protein sequence ID" value="WYJ89009.1"/>
    <property type="molecule type" value="Genomic_DNA"/>
</dbReference>
<accession>A0A242KCP8</accession>
<proteinExistence type="inferred from homology"/>
<name>A0A242KCP8_9ENTE</name>
<dbReference type="GO" id="GO:0005737">
    <property type="term" value="C:cytoplasm"/>
    <property type="evidence" value="ECO:0007669"/>
    <property type="project" value="InterPro"/>
</dbReference>
<dbReference type="PANTHER" id="PTHR34389">
    <property type="entry name" value="L-RHAMNOSE MUTAROTASE"/>
    <property type="match status" value="1"/>
</dbReference>
<keyword evidence="4" id="KW-0684">Rhamnose metabolism</keyword>
<dbReference type="PANTHER" id="PTHR34389:SF2">
    <property type="entry name" value="L-RHAMNOSE MUTAROTASE"/>
    <property type="match status" value="1"/>
</dbReference>
<evidence type="ECO:0000256" key="4">
    <source>
        <dbReference type="ARBA" id="ARBA00023308"/>
    </source>
</evidence>
<protein>
    <recommendedName>
        <fullName evidence="5">L-rhamnose mutarotase</fullName>
        <ecNumber evidence="5">5.1.3.32</ecNumber>
    </recommendedName>
</protein>
<dbReference type="GO" id="GO:0062192">
    <property type="term" value="F:L-rhamnose mutarotase activity"/>
    <property type="evidence" value="ECO:0007669"/>
    <property type="project" value="UniProtKB-UniRule"/>
</dbReference>
<dbReference type="Pfam" id="PF05336">
    <property type="entry name" value="rhaM"/>
    <property type="match status" value="1"/>
</dbReference>
<dbReference type="EC" id="5.1.3.32" evidence="5"/>
<dbReference type="SUPFAM" id="SSF54909">
    <property type="entry name" value="Dimeric alpha+beta barrel"/>
    <property type="match status" value="1"/>
</dbReference>
<dbReference type="AlphaFoldDB" id="A0A242KCP8"/>
<dbReference type="EMBL" id="NGMM01000001">
    <property type="protein sequence ID" value="OTP18944.1"/>
    <property type="molecule type" value="Genomic_DNA"/>
</dbReference>
<dbReference type="HAMAP" id="MF_01663">
    <property type="entry name" value="L_rham_rotase"/>
    <property type="match status" value="1"/>
</dbReference>
<dbReference type="Proteomes" id="UP000195141">
    <property type="component" value="Chromosome"/>
</dbReference>
<evidence type="ECO:0000256" key="1">
    <source>
        <dbReference type="ARBA" id="ARBA00022490"/>
    </source>
</evidence>
<gene>
    <name evidence="7" type="ORF">A5888_000728</name>
    <name evidence="6" type="ORF">A5888_000758</name>
</gene>
<evidence type="ECO:0000313" key="6">
    <source>
        <dbReference type="EMBL" id="OTP18944.1"/>
    </source>
</evidence>
<organism evidence="6">
    <name type="scientific">Candidatus Enterococcus clewellii</name>
    <dbReference type="NCBI Taxonomy" id="1834193"/>
    <lineage>
        <taxon>Bacteria</taxon>
        <taxon>Bacillati</taxon>
        <taxon>Bacillota</taxon>
        <taxon>Bacilli</taxon>
        <taxon>Lactobacillales</taxon>
        <taxon>Enterococcaceae</taxon>
        <taxon>Enterococcus</taxon>
    </lineage>
</organism>
<keyword evidence="2" id="KW-0413">Isomerase</keyword>